<reference evidence="1" key="2">
    <citation type="submission" date="2013-11" db="EMBL/GenBank/DDBJ databases">
        <title>Draft genome sequence of Bacteroides uniformis (ATCC 8492).</title>
        <authorList>
            <person name="Sudarsanam P."/>
            <person name="Ley R."/>
            <person name="Guruge J."/>
            <person name="Turnbaugh P.J."/>
            <person name="Mahowald M."/>
            <person name="Liep D."/>
            <person name="Gordon J."/>
        </authorList>
    </citation>
    <scope>NUCLEOTIDE SEQUENCE</scope>
    <source>
        <strain evidence="1">ATCC 8492</strain>
    </source>
</reference>
<comment type="caution">
    <text evidence="1">The sequence shown here is derived from an EMBL/GenBank/DDBJ whole genome shotgun (WGS) entry which is preliminary data.</text>
</comment>
<sequence>MHPAETHHLFNVNRPSVSGEQMVCFLCLHHVFNLCVP</sequence>
<evidence type="ECO:0000313" key="1">
    <source>
        <dbReference type="EMBL" id="EDO55041.1"/>
    </source>
</evidence>
<reference evidence="1" key="1">
    <citation type="submission" date="2007-06" db="EMBL/GenBank/DDBJ databases">
        <authorList>
            <person name="Fulton L."/>
            <person name="Clifton S."/>
            <person name="Fulton B."/>
            <person name="Xu J."/>
            <person name="Minx P."/>
            <person name="Pepin K.H."/>
            <person name="Johnson M."/>
            <person name="Thiruvilangam P."/>
            <person name="Bhonagiri V."/>
            <person name="Nash W.E."/>
            <person name="Mardis E.R."/>
            <person name="Wilson R.K."/>
        </authorList>
    </citation>
    <scope>NUCLEOTIDE SEQUENCE [LARGE SCALE GENOMIC DNA]</scope>
    <source>
        <strain evidence="1">ATCC 8492</strain>
    </source>
</reference>
<accession>A0ABC9NEG7</accession>
<organism evidence="1 2">
    <name type="scientific">Bacteroides uniformis (strain ATCC 8492 / DSM 6597 / CCUG 4942 / CIP 103695 / JCM 5828 / KCTC 5204 / NCTC 13054 / VPI 0061)</name>
    <dbReference type="NCBI Taxonomy" id="411479"/>
    <lineage>
        <taxon>Bacteria</taxon>
        <taxon>Pseudomonadati</taxon>
        <taxon>Bacteroidota</taxon>
        <taxon>Bacteroidia</taxon>
        <taxon>Bacteroidales</taxon>
        <taxon>Bacteroidaceae</taxon>
        <taxon>Bacteroides</taxon>
    </lineage>
</organism>
<proteinExistence type="predicted"/>
<gene>
    <name evidence="1" type="ORF">BACUNI_01129</name>
</gene>
<dbReference type="Proteomes" id="UP000004110">
    <property type="component" value="Unassembled WGS sequence"/>
</dbReference>
<name>A0ABC9NEG7_BACUC</name>
<protein>
    <submittedName>
        <fullName evidence="1">Uncharacterized protein</fullName>
    </submittedName>
</protein>
<dbReference type="AlphaFoldDB" id="A0ABC9NEG7"/>
<keyword evidence="2" id="KW-1185">Reference proteome</keyword>
<dbReference type="EMBL" id="AAYH02000039">
    <property type="protein sequence ID" value="EDO55041.1"/>
    <property type="molecule type" value="Genomic_DNA"/>
</dbReference>
<evidence type="ECO:0000313" key="2">
    <source>
        <dbReference type="Proteomes" id="UP000004110"/>
    </source>
</evidence>